<keyword evidence="9 12" id="KW-0030">Aminoacyl-tRNA synthetase</keyword>
<evidence type="ECO:0000256" key="4">
    <source>
        <dbReference type="ARBA" id="ARBA00022598"/>
    </source>
</evidence>
<comment type="subcellular location">
    <subcellularLocation>
        <location evidence="1 12">Cytoplasm</location>
    </subcellularLocation>
</comment>
<evidence type="ECO:0000256" key="5">
    <source>
        <dbReference type="ARBA" id="ARBA00022741"/>
    </source>
</evidence>
<dbReference type="GO" id="GO:0006438">
    <property type="term" value="P:valyl-tRNA aminoacylation"/>
    <property type="evidence" value="ECO:0007669"/>
    <property type="project" value="UniProtKB-UniRule"/>
</dbReference>
<dbReference type="Gene3D" id="1.10.730.10">
    <property type="entry name" value="Isoleucyl-tRNA Synthetase, Domain 1"/>
    <property type="match status" value="1"/>
</dbReference>
<organism evidence="16 17">
    <name type="scientific">Candidatus Tokpelaia hoelldobleri</name>
    <dbReference type="NCBI Taxonomy" id="1902579"/>
    <lineage>
        <taxon>Bacteria</taxon>
        <taxon>Pseudomonadati</taxon>
        <taxon>Pseudomonadota</taxon>
        <taxon>Alphaproteobacteria</taxon>
        <taxon>Hyphomicrobiales</taxon>
        <taxon>Candidatus Tokpelaia</taxon>
    </lineage>
</organism>
<dbReference type="EMBL" id="CP017315">
    <property type="protein sequence ID" value="AQS41234.1"/>
    <property type="molecule type" value="Genomic_DNA"/>
</dbReference>
<dbReference type="SUPFAM" id="SSF47323">
    <property type="entry name" value="Anticodon-binding domain of a subclass of class I aminoacyl-tRNA synthetases"/>
    <property type="match status" value="1"/>
</dbReference>
<dbReference type="InterPro" id="IPR009008">
    <property type="entry name" value="Val/Leu/Ile-tRNA-synth_edit"/>
</dbReference>
<evidence type="ECO:0000256" key="2">
    <source>
        <dbReference type="ARBA" id="ARBA00011245"/>
    </source>
</evidence>
<dbReference type="FunFam" id="1.10.287.380:FF:000001">
    <property type="entry name" value="Valine--tRNA ligase"/>
    <property type="match status" value="1"/>
</dbReference>
<reference evidence="16 17" key="1">
    <citation type="journal article" date="2010" name="Science">
        <title>Genomic comparison of the ants Camponotus floridanus and Harpegnathos saltator.</title>
        <authorList>
            <person name="Bonasio R."/>
            <person name="Zhang G."/>
            <person name="Ye C."/>
            <person name="Mutti N.S."/>
            <person name="Fang X."/>
            <person name="Qin N."/>
            <person name="Donahue G."/>
            <person name="Yang P."/>
            <person name="Li Q."/>
            <person name="Li C."/>
            <person name="Zhang P."/>
            <person name="Huang Z."/>
            <person name="Berger S.L."/>
            <person name="Reinberg D."/>
            <person name="Wang J."/>
            <person name="Liebig J."/>
        </authorList>
    </citation>
    <scope>NUCLEOTIDE SEQUENCE [LARGE SCALE GENOMIC DNA]</scope>
    <source>
        <strain evidence="16 17">Hsal</strain>
    </source>
</reference>
<comment type="similarity">
    <text evidence="11 12">Belongs to the class-I aminoacyl-tRNA synthetase family. ValS type 1 subfamily.</text>
</comment>
<keyword evidence="7 12" id="KW-0648">Protein biosynthesis</keyword>
<dbReference type="CDD" id="cd00817">
    <property type="entry name" value="ValRS_core"/>
    <property type="match status" value="1"/>
</dbReference>
<dbReference type="InterPro" id="IPR014729">
    <property type="entry name" value="Rossmann-like_a/b/a_fold"/>
</dbReference>
<keyword evidence="4 12" id="KW-0436">Ligase</keyword>
<keyword evidence="8 12" id="KW-0175">Coiled coil</keyword>
<evidence type="ECO:0000256" key="3">
    <source>
        <dbReference type="ARBA" id="ARBA00022490"/>
    </source>
</evidence>
<dbReference type="InterPro" id="IPR001412">
    <property type="entry name" value="aa-tRNA-synth_I_CS"/>
</dbReference>
<gene>
    <name evidence="12 16" type="primary">valS</name>
    <name evidence="16" type="ORF">BHV28_05270</name>
</gene>
<evidence type="ECO:0000313" key="16">
    <source>
        <dbReference type="EMBL" id="AQS41234.1"/>
    </source>
</evidence>
<dbReference type="Pfam" id="PF10458">
    <property type="entry name" value="Val_tRNA-synt_C"/>
    <property type="match status" value="1"/>
</dbReference>
<dbReference type="Gene3D" id="1.10.287.380">
    <property type="entry name" value="Valyl-tRNA synthetase, C-terminal domain"/>
    <property type="match status" value="1"/>
</dbReference>
<dbReference type="GO" id="GO:0005829">
    <property type="term" value="C:cytosol"/>
    <property type="evidence" value="ECO:0007669"/>
    <property type="project" value="TreeGrafter"/>
</dbReference>
<dbReference type="CDD" id="cd07962">
    <property type="entry name" value="Anticodon_Ia_Val"/>
    <property type="match status" value="1"/>
</dbReference>
<dbReference type="GO" id="GO:0004832">
    <property type="term" value="F:valine-tRNA ligase activity"/>
    <property type="evidence" value="ECO:0007669"/>
    <property type="project" value="UniProtKB-UniRule"/>
</dbReference>
<dbReference type="Gene3D" id="3.90.740.10">
    <property type="entry name" value="Valyl/Leucyl/Isoleucyl-tRNA synthetase, editing domain"/>
    <property type="match status" value="1"/>
</dbReference>
<dbReference type="InterPro" id="IPR033705">
    <property type="entry name" value="Anticodon_Ia_Val"/>
</dbReference>
<evidence type="ECO:0000256" key="1">
    <source>
        <dbReference type="ARBA" id="ARBA00004496"/>
    </source>
</evidence>
<accession>A0A1U9JTN4</accession>
<evidence type="ECO:0000256" key="11">
    <source>
        <dbReference type="ARBA" id="ARBA00060830"/>
    </source>
</evidence>
<dbReference type="SUPFAM" id="SSF50677">
    <property type="entry name" value="ValRS/IleRS/LeuRS editing domain"/>
    <property type="match status" value="1"/>
</dbReference>
<dbReference type="InterPro" id="IPR009080">
    <property type="entry name" value="tRNAsynth_Ia_anticodon-bd"/>
</dbReference>
<feature type="domain" description="Methionyl/Valyl/Leucyl/Isoleucyl-tRNA synthetase anticodon-binding" evidence="14">
    <location>
        <begin position="636"/>
        <end position="784"/>
    </location>
</feature>
<dbReference type="PANTHER" id="PTHR11946">
    <property type="entry name" value="VALYL-TRNA SYNTHETASES"/>
    <property type="match status" value="1"/>
</dbReference>
<dbReference type="SUPFAM" id="SSF46589">
    <property type="entry name" value="tRNA-binding arm"/>
    <property type="match status" value="1"/>
</dbReference>
<evidence type="ECO:0000256" key="9">
    <source>
        <dbReference type="ARBA" id="ARBA00023146"/>
    </source>
</evidence>
<evidence type="ECO:0000313" key="17">
    <source>
        <dbReference type="Proteomes" id="UP000188912"/>
    </source>
</evidence>
<evidence type="ECO:0000256" key="6">
    <source>
        <dbReference type="ARBA" id="ARBA00022840"/>
    </source>
</evidence>
<evidence type="ECO:0000259" key="13">
    <source>
        <dbReference type="Pfam" id="PF00133"/>
    </source>
</evidence>
<evidence type="ECO:0000259" key="15">
    <source>
        <dbReference type="Pfam" id="PF10458"/>
    </source>
</evidence>
<name>A0A1U9JTN4_9HYPH</name>
<evidence type="ECO:0000256" key="8">
    <source>
        <dbReference type="ARBA" id="ARBA00023054"/>
    </source>
</evidence>
<dbReference type="SUPFAM" id="SSF52374">
    <property type="entry name" value="Nucleotidylyl transferase"/>
    <property type="match status" value="1"/>
</dbReference>
<dbReference type="PANTHER" id="PTHR11946:SF93">
    <property type="entry name" value="VALINE--TRNA LIGASE, CHLOROPLASTIC_MITOCHONDRIAL 2"/>
    <property type="match status" value="1"/>
</dbReference>
<feature type="domain" description="Aminoacyl-tRNA synthetase class Ia" evidence="13">
    <location>
        <begin position="15"/>
        <end position="594"/>
    </location>
</feature>
<dbReference type="FunFam" id="3.40.50.620:FF:000032">
    <property type="entry name" value="Valine--tRNA ligase"/>
    <property type="match status" value="1"/>
</dbReference>
<dbReference type="Pfam" id="PF08264">
    <property type="entry name" value="Anticodon_1"/>
    <property type="match status" value="1"/>
</dbReference>
<dbReference type="KEGG" id="thd:BHV28_05270"/>
<feature type="short sequence motif" description="'HIGH' region" evidence="12">
    <location>
        <begin position="45"/>
        <end position="55"/>
    </location>
</feature>
<comment type="domain">
    <text evidence="12">The C-terminal coiled-coil domain is crucial for aminoacylation activity.</text>
</comment>
<dbReference type="STRING" id="1902579.BHV28_05270"/>
<feature type="short sequence motif" description="'KMSKS' region" evidence="12">
    <location>
        <begin position="554"/>
        <end position="558"/>
    </location>
</feature>
<dbReference type="AlphaFoldDB" id="A0A1U9JTN4"/>
<evidence type="ECO:0000259" key="14">
    <source>
        <dbReference type="Pfam" id="PF08264"/>
    </source>
</evidence>
<sequence>MLDKTYDAKATEPQIARAWDEAGAFKAGAGAKPGAEAFSIVIPPPNVTGSLHMGHALNNTIQDILVRFERMRGKNVLWQPGMDHAGIATQMVVERQLAAKGEPGRREMGREKFVERIWQWREESGGMIARQLKRLGASCDWSRERFTMDEGLSKAVLEVFVTLYEQGLIYKDKRLVNWDPKLLTAISDLEVEPKEMKGHLWHFRYPLEGAEFDPENPSTYIIVATTRPETMLGDSGIAVNPKDPRYQHLIGKYAVLPLVGRKLLIVGDDYADPEAGSGAVKITPAHDFNDFKVGSRNNLRVINIMDQSAAIVLKDNAEFLDGLKTGAALEALVEQMHGMDRFAARKQIVAMMEEGGYLQEIEAHLHKVPHGDRSGVIIEPLLTDQWYVNAAELAKPALSAVRGGKVAIIPQGWEKTYYNWMENIEPWCISRQLWWGHQIPAWYGPDGHIFVEKSEEDAQAAAKAHYGKAVKLTRDGDVLDTWFSSALWPFSTLGWPEKTPELATYYPTSVLVTGFDIIFFWVARMMMMGLHFMDEAPFHTVYVHALVRDKHGAKMSKSKGNVIDPLDLMDEYGTDALRFTLAIMAAQGRDVKLDPARIAGYRNFGTKLWNATRFAEMNGVAHDAAFVPEKATLAVNRWILTELTRAAKAVTENIAAYRFNDAAAALYRFVWHLFCDWYLELIKPILQSGDATALAEVRGCVAYALDGIYKLLHPFMPFMTEELWARTAGEGQARPAMLALTQWPDLQFIDEDAAADLNWLVELVSGIRSLRVEMNVPAGAQAPLVVFDADALTKERIARHELVIKRLARLEIITFAADAPAMSAQVVLGAATFCLPLGDLIDLDAEKARLNKELSKIALEISKIGNKLDNDKFVANAKPEVVEAERERFAECMLLKEKTEKALARLSAG</sequence>
<dbReference type="InterPro" id="IPR002300">
    <property type="entry name" value="aa-tRNA-synth_Ia"/>
</dbReference>
<dbReference type="FunFam" id="3.40.50.620:FF:000078">
    <property type="entry name" value="Valine--tRNA ligase, mitochondrial"/>
    <property type="match status" value="1"/>
</dbReference>
<dbReference type="InterPro" id="IPR010978">
    <property type="entry name" value="tRNA-bd_arm"/>
</dbReference>
<comment type="subunit">
    <text evidence="2 12">Monomer.</text>
</comment>
<comment type="domain">
    <text evidence="12">ValRS has two distinct active sites: one for aminoacylation and one for editing. The misactivated threonine is translocated from the active site to the editing site.</text>
</comment>
<dbReference type="PRINTS" id="PR00986">
    <property type="entry name" value="TRNASYNTHVAL"/>
</dbReference>
<dbReference type="InterPro" id="IPR002303">
    <property type="entry name" value="Valyl-tRNA_ligase"/>
</dbReference>
<dbReference type="PROSITE" id="PS00178">
    <property type="entry name" value="AA_TRNA_LIGASE_I"/>
    <property type="match status" value="1"/>
</dbReference>
<dbReference type="Pfam" id="PF00133">
    <property type="entry name" value="tRNA-synt_1"/>
    <property type="match status" value="1"/>
</dbReference>
<comment type="function">
    <text evidence="12">Catalyzes the attachment of valine to tRNA(Val). As ValRS can inadvertently accommodate and process structurally similar amino acids such as threonine, to avoid such errors, it has a 'posttransfer' editing activity that hydrolyzes mischarged Thr-tRNA(Val) in a tRNA-dependent manner.</text>
</comment>
<dbReference type="GO" id="GO:0005524">
    <property type="term" value="F:ATP binding"/>
    <property type="evidence" value="ECO:0007669"/>
    <property type="project" value="UniProtKB-UniRule"/>
</dbReference>
<dbReference type="NCBIfam" id="TIGR00422">
    <property type="entry name" value="valS"/>
    <property type="match status" value="1"/>
</dbReference>
<dbReference type="NCBIfam" id="NF004349">
    <property type="entry name" value="PRK05729.1"/>
    <property type="match status" value="1"/>
</dbReference>
<keyword evidence="17" id="KW-1185">Reference proteome</keyword>
<keyword evidence="3 12" id="KW-0963">Cytoplasm</keyword>
<comment type="catalytic activity">
    <reaction evidence="10 12">
        <text>tRNA(Val) + L-valine + ATP = L-valyl-tRNA(Val) + AMP + diphosphate</text>
        <dbReference type="Rhea" id="RHEA:10704"/>
        <dbReference type="Rhea" id="RHEA-COMP:9672"/>
        <dbReference type="Rhea" id="RHEA-COMP:9708"/>
        <dbReference type="ChEBI" id="CHEBI:30616"/>
        <dbReference type="ChEBI" id="CHEBI:33019"/>
        <dbReference type="ChEBI" id="CHEBI:57762"/>
        <dbReference type="ChEBI" id="CHEBI:78442"/>
        <dbReference type="ChEBI" id="CHEBI:78537"/>
        <dbReference type="ChEBI" id="CHEBI:456215"/>
        <dbReference type="EC" id="6.1.1.9"/>
    </reaction>
</comment>
<keyword evidence="6 12" id="KW-0067">ATP-binding</keyword>
<dbReference type="HAMAP" id="MF_02004">
    <property type="entry name" value="Val_tRNA_synth_type1"/>
    <property type="match status" value="1"/>
</dbReference>
<dbReference type="InterPro" id="IPR019499">
    <property type="entry name" value="Val-tRNA_synth_tRNA-bd"/>
</dbReference>
<evidence type="ECO:0000256" key="12">
    <source>
        <dbReference type="HAMAP-Rule" id="MF_02004"/>
    </source>
</evidence>
<feature type="binding site" evidence="12">
    <location>
        <position position="557"/>
    </location>
    <ligand>
        <name>ATP</name>
        <dbReference type="ChEBI" id="CHEBI:30616"/>
    </ligand>
</feature>
<dbReference type="Gene3D" id="3.40.50.620">
    <property type="entry name" value="HUPs"/>
    <property type="match status" value="2"/>
</dbReference>
<keyword evidence="5 12" id="KW-0547">Nucleotide-binding</keyword>
<dbReference type="InterPro" id="IPR037118">
    <property type="entry name" value="Val-tRNA_synth_C_sf"/>
</dbReference>
<reference evidence="16 17" key="2">
    <citation type="journal article" date="2016" name="Sci. Rep.">
        <title>The genome of Rhizobiales bacteria in predatory ants reveals urease gene functions but no genes for nitrogen fixation.</title>
        <authorList>
            <person name="Neuvonen M.M."/>
            <person name="Tamarit D."/>
            <person name="Naslund K."/>
            <person name="Liebig J."/>
            <person name="Feldhaar H."/>
            <person name="Moran N.A."/>
            <person name="Guy L."/>
            <person name="Andersson S.G."/>
        </authorList>
    </citation>
    <scope>NUCLEOTIDE SEQUENCE [LARGE SCALE GENOMIC DNA]</scope>
    <source>
        <strain evidence="16 17">Hsal</strain>
    </source>
</reference>
<dbReference type="InterPro" id="IPR013155">
    <property type="entry name" value="M/V/L/I-tRNA-synth_anticd-bd"/>
</dbReference>
<dbReference type="EC" id="6.1.1.9" evidence="12"/>
<dbReference type="GO" id="GO:0002161">
    <property type="term" value="F:aminoacyl-tRNA deacylase activity"/>
    <property type="evidence" value="ECO:0007669"/>
    <property type="project" value="InterPro"/>
</dbReference>
<proteinExistence type="inferred from homology"/>
<feature type="domain" description="Valyl-tRNA synthetase tRNA-binding arm" evidence="15">
    <location>
        <begin position="842"/>
        <end position="906"/>
    </location>
</feature>
<dbReference type="Proteomes" id="UP000188912">
    <property type="component" value="Chromosome"/>
</dbReference>
<evidence type="ECO:0000256" key="7">
    <source>
        <dbReference type="ARBA" id="ARBA00022917"/>
    </source>
</evidence>
<protein>
    <recommendedName>
        <fullName evidence="12">Valine--tRNA ligase</fullName>
        <ecNumber evidence="12">6.1.1.9</ecNumber>
    </recommendedName>
    <alternativeName>
        <fullName evidence="12">Valyl-tRNA synthetase</fullName>
        <shortName evidence="12">ValRS</shortName>
    </alternativeName>
</protein>
<evidence type="ECO:0000256" key="10">
    <source>
        <dbReference type="ARBA" id="ARBA00047552"/>
    </source>
</evidence>